<protein>
    <submittedName>
        <fullName evidence="4">Short C-terminal domain-containing protein</fullName>
    </submittedName>
</protein>
<reference evidence="3 5" key="1">
    <citation type="journal article" date="2014" name="ISME J.">
        <title>Trehalose/2-sulfotrehalose biosynthesis and glycine-betaine uptake are widely spread mechanisms for osmoadaptation in the Halobacteriales.</title>
        <authorList>
            <person name="Youssef N.H."/>
            <person name="Savage-Ashlock K.N."/>
            <person name="McCully A.L."/>
            <person name="Luedtke B."/>
            <person name="Shaw E.I."/>
            <person name="Hoff W.D."/>
            <person name="Elshahed M.S."/>
        </authorList>
    </citation>
    <scope>NUCLEOTIDE SEQUENCE [LARGE SCALE GENOMIC DNA]</scope>
    <source>
        <strain evidence="3 5">DX253</strain>
    </source>
</reference>
<organism evidence="3 5">
    <name type="scientific">Haladaptatus paucihalophilus DX253</name>
    <dbReference type="NCBI Taxonomy" id="797209"/>
    <lineage>
        <taxon>Archaea</taxon>
        <taxon>Methanobacteriati</taxon>
        <taxon>Methanobacteriota</taxon>
        <taxon>Stenosarchaea group</taxon>
        <taxon>Halobacteria</taxon>
        <taxon>Halobacteriales</taxon>
        <taxon>Haladaptataceae</taxon>
        <taxon>Haladaptatus</taxon>
    </lineage>
</organism>
<dbReference type="Proteomes" id="UP000003751">
    <property type="component" value="Unassembled WGS sequence"/>
</dbReference>
<evidence type="ECO:0000256" key="2">
    <source>
        <dbReference type="SAM" id="Phobius"/>
    </source>
</evidence>
<dbReference type="Proteomes" id="UP000184203">
    <property type="component" value="Unassembled WGS sequence"/>
</dbReference>
<feature type="compositionally biased region" description="Basic and acidic residues" evidence="1">
    <location>
        <begin position="162"/>
        <end position="175"/>
    </location>
</feature>
<keyword evidence="2" id="KW-0472">Membrane</keyword>
<dbReference type="PATRIC" id="fig|797209.4.peg.2026"/>
<keyword evidence="6" id="KW-1185">Reference proteome</keyword>
<accession>E7QTD7</accession>
<evidence type="ECO:0000313" key="6">
    <source>
        <dbReference type="Proteomes" id="UP000184203"/>
    </source>
</evidence>
<evidence type="ECO:0000256" key="1">
    <source>
        <dbReference type="SAM" id="MobiDB-lite"/>
    </source>
</evidence>
<gene>
    <name evidence="4" type="ORF">SAMN05444342_2268</name>
    <name evidence="3" type="ORF">ZOD2009_10325</name>
</gene>
<name>E7QTD7_HALPU</name>
<keyword evidence="2" id="KW-0812">Transmembrane</keyword>
<reference evidence="6" key="3">
    <citation type="submission" date="2016-11" db="EMBL/GenBank/DDBJ databases">
        <authorList>
            <person name="Varghese N."/>
            <person name="Submissions S."/>
        </authorList>
    </citation>
    <scope>NUCLEOTIDE SEQUENCE [LARGE SCALE GENOMIC DNA]</scope>
    <source>
        <strain evidence="6">DX253</strain>
    </source>
</reference>
<evidence type="ECO:0000313" key="3">
    <source>
        <dbReference type="EMBL" id="EFW91866.1"/>
    </source>
</evidence>
<feature type="region of interest" description="Disordered" evidence="1">
    <location>
        <begin position="152"/>
        <end position="175"/>
    </location>
</feature>
<dbReference type="STRING" id="797209.GCA_000376445_02730"/>
<dbReference type="AlphaFoldDB" id="E7QTD7"/>
<proteinExistence type="predicted"/>
<dbReference type="RefSeq" id="WP_007979447.1">
    <property type="nucleotide sequence ID" value="NZ_AEMG01000009.1"/>
</dbReference>
<evidence type="ECO:0000313" key="5">
    <source>
        <dbReference type="Proteomes" id="UP000003751"/>
    </source>
</evidence>
<sequence>MSALSSTKVKTLFAGFVFSLVLLVGIAVVGVFGTLAALGGSAYANTPLVFAVFNAAFPYVVAFLLDAILATVLFVWMVSSAVRQASMPRSERLAGLARIAERLSPEARDVGLSERLGPTKEDRMDELKERYVADEIDEDEFERRMMRLMAENEDGGRASARRSYERTKREFEREF</sequence>
<feature type="transmembrane region" description="Helical" evidence="2">
    <location>
        <begin position="12"/>
        <end position="36"/>
    </location>
</feature>
<dbReference type="EMBL" id="AEMG01000009">
    <property type="protein sequence ID" value="EFW91866.1"/>
    <property type="molecule type" value="Genomic_DNA"/>
</dbReference>
<feature type="transmembrane region" description="Helical" evidence="2">
    <location>
        <begin position="56"/>
        <end position="82"/>
    </location>
</feature>
<dbReference type="OrthoDB" id="178074at2157"/>
<keyword evidence="2" id="KW-1133">Transmembrane helix</keyword>
<evidence type="ECO:0000313" key="4">
    <source>
        <dbReference type="EMBL" id="SHK81546.1"/>
    </source>
</evidence>
<dbReference type="eggNOG" id="arCOG03912">
    <property type="taxonomic scope" value="Archaea"/>
</dbReference>
<reference evidence="4" key="2">
    <citation type="submission" date="2016-11" db="EMBL/GenBank/DDBJ databases">
        <authorList>
            <person name="Jaros S."/>
            <person name="Januszkiewicz K."/>
            <person name="Wedrychowicz H."/>
        </authorList>
    </citation>
    <scope>NUCLEOTIDE SEQUENCE [LARGE SCALE GENOMIC DNA]</scope>
    <source>
        <strain evidence="4">DX253</strain>
    </source>
</reference>
<dbReference type="EMBL" id="FRAN01000003">
    <property type="protein sequence ID" value="SHK81546.1"/>
    <property type="molecule type" value="Genomic_DNA"/>
</dbReference>